<dbReference type="Proteomes" id="UP000715965">
    <property type="component" value="Unassembled WGS sequence"/>
</dbReference>
<comment type="function">
    <text evidence="1">Decomposes hydrogen peroxide into water and oxygen; serves to protect cells from the toxic effects of hydrogen peroxide.</text>
</comment>
<proteinExistence type="predicted"/>
<dbReference type="RefSeq" id="WP_193781492.1">
    <property type="nucleotide sequence ID" value="NZ_JADDOJ010000070.1"/>
</dbReference>
<dbReference type="EMBL" id="JADDOJ010000070">
    <property type="protein sequence ID" value="MBE7941932.1"/>
    <property type="molecule type" value="Genomic_DNA"/>
</dbReference>
<sequence>MVRRSLAPSTAWQERVAPDEAVRHARYADIIEELQARKSLKWGDGRALHRKQVVAAQGTLQVLDGTPGYAQHGVFAEPRDLEVWLRLSNGSFDRGPDAKPDIRGFALRVFGVAGPSNFGQPTEVQNFTFINQERFAFRASDEFLGFVEAAGRGGRSLARHLVSRYGLIGGPLQLARMAASTARRFQGFASETFHSVLPMACGPYAVRLRLLPAAANGPAARGKADWSADFCDRLRARPLHWDLQMQYYADERSTPIEDPTVAWATPWSTVAHLMLPRQDLGSPAGQALARQVEAGAFDPWQGLAEHRPLGEVQRARRATYLPSQQGRGAA</sequence>
<dbReference type="InterPro" id="IPR020835">
    <property type="entry name" value="Catalase_sf"/>
</dbReference>
<reference evidence="2 3" key="1">
    <citation type="submission" date="2020-10" db="EMBL/GenBank/DDBJ databases">
        <title>Draft genome of Ramlibacter aquaticus LMG 30558.</title>
        <authorList>
            <person name="Props R."/>
        </authorList>
    </citation>
    <scope>NUCLEOTIDE SEQUENCE [LARGE SCALE GENOMIC DNA]</scope>
    <source>
        <strain evidence="2 3">LMG 30558</strain>
    </source>
</reference>
<dbReference type="SUPFAM" id="SSF56634">
    <property type="entry name" value="Heme-dependent catalase-like"/>
    <property type="match status" value="1"/>
</dbReference>
<name>A0ABR9SIT8_9BURK</name>
<comment type="caution">
    <text evidence="2">The sequence shown here is derived from an EMBL/GenBank/DDBJ whole genome shotgun (WGS) entry which is preliminary data.</text>
</comment>
<evidence type="ECO:0000256" key="1">
    <source>
        <dbReference type="ARBA" id="ARBA00002974"/>
    </source>
</evidence>
<organism evidence="2 3">
    <name type="scientific">Ramlibacter aquaticus</name>
    <dbReference type="NCBI Taxonomy" id="2780094"/>
    <lineage>
        <taxon>Bacteria</taxon>
        <taxon>Pseudomonadati</taxon>
        <taxon>Pseudomonadota</taxon>
        <taxon>Betaproteobacteria</taxon>
        <taxon>Burkholderiales</taxon>
        <taxon>Comamonadaceae</taxon>
        <taxon>Ramlibacter</taxon>
    </lineage>
</organism>
<gene>
    <name evidence="2" type="ORF">IM725_15240</name>
</gene>
<dbReference type="Gene3D" id="2.40.180.10">
    <property type="entry name" value="Catalase core domain"/>
    <property type="match status" value="1"/>
</dbReference>
<evidence type="ECO:0000313" key="3">
    <source>
        <dbReference type="Proteomes" id="UP000715965"/>
    </source>
</evidence>
<accession>A0ABR9SIT8</accession>
<protein>
    <submittedName>
        <fullName evidence="2">Catalase</fullName>
    </submittedName>
</protein>
<evidence type="ECO:0000313" key="2">
    <source>
        <dbReference type="EMBL" id="MBE7941932.1"/>
    </source>
</evidence>
<keyword evidence="3" id="KW-1185">Reference proteome</keyword>